<dbReference type="Pfam" id="PF08637">
    <property type="entry name" value="NCA2"/>
    <property type="match status" value="1"/>
</dbReference>
<evidence type="ECO:0000313" key="6">
    <source>
        <dbReference type="EMBL" id="KAF8442935.1"/>
    </source>
</evidence>
<comment type="subcellular location">
    <subcellularLocation>
        <location evidence="1">Mitochondrion membrane</location>
        <topology evidence="1">Multi-pass membrane protein</topology>
    </subcellularLocation>
</comment>
<proteinExistence type="predicted"/>
<dbReference type="PANTHER" id="PTHR28234:SF1">
    <property type="entry name" value="NUCLEAR CONTROL OF ATPASE PROTEIN 2"/>
    <property type="match status" value="1"/>
</dbReference>
<keyword evidence="5" id="KW-0472">Membrane</keyword>
<reference evidence="6" key="1">
    <citation type="submission" date="2019-10" db="EMBL/GenBank/DDBJ databases">
        <authorList>
            <consortium name="DOE Joint Genome Institute"/>
            <person name="Kuo A."/>
            <person name="Miyauchi S."/>
            <person name="Kiss E."/>
            <person name="Drula E."/>
            <person name="Kohler A."/>
            <person name="Sanchez-Garcia M."/>
            <person name="Andreopoulos B."/>
            <person name="Barry K.W."/>
            <person name="Bonito G."/>
            <person name="Buee M."/>
            <person name="Carver A."/>
            <person name="Chen C."/>
            <person name="Cichocki N."/>
            <person name="Clum A."/>
            <person name="Culley D."/>
            <person name="Crous P.W."/>
            <person name="Fauchery L."/>
            <person name="Girlanda M."/>
            <person name="Hayes R."/>
            <person name="Keri Z."/>
            <person name="LaButti K."/>
            <person name="Lipzen A."/>
            <person name="Lombard V."/>
            <person name="Magnuson J."/>
            <person name="Maillard F."/>
            <person name="Morin E."/>
            <person name="Murat C."/>
            <person name="Nolan M."/>
            <person name="Ohm R."/>
            <person name="Pangilinan J."/>
            <person name="Pereira M."/>
            <person name="Perotto S."/>
            <person name="Peter M."/>
            <person name="Riley R."/>
            <person name="Sitrit Y."/>
            <person name="Stielow B."/>
            <person name="Szollosi G."/>
            <person name="Zifcakova L."/>
            <person name="Stursova M."/>
            <person name="Spatafora J.W."/>
            <person name="Tedersoo L."/>
            <person name="Vaario L.-M."/>
            <person name="Yamada A."/>
            <person name="Yan M."/>
            <person name="Wang P."/>
            <person name="Xu J."/>
            <person name="Bruns T."/>
            <person name="Baldrian P."/>
            <person name="Vilgalys R."/>
            <person name="Henrissat B."/>
            <person name="Grigoriev I.V."/>
            <person name="Hibbett D."/>
            <person name="Nagy L.G."/>
            <person name="Martin F.M."/>
        </authorList>
    </citation>
    <scope>NUCLEOTIDE SEQUENCE</scope>
    <source>
        <strain evidence="6">BED1</strain>
    </source>
</reference>
<protein>
    <submittedName>
        <fullName evidence="6">ATP synthase regulation protein NCA2-domain-containing protein</fullName>
    </submittedName>
</protein>
<dbReference type="GO" id="GO:0005741">
    <property type="term" value="C:mitochondrial outer membrane"/>
    <property type="evidence" value="ECO:0007669"/>
    <property type="project" value="TreeGrafter"/>
</dbReference>
<evidence type="ECO:0000256" key="2">
    <source>
        <dbReference type="ARBA" id="ARBA00022692"/>
    </source>
</evidence>
<evidence type="ECO:0000256" key="3">
    <source>
        <dbReference type="ARBA" id="ARBA00022989"/>
    </source>
</evidence>
<name>A0AAD4BXT0_BOLED</name>
<evidence type="ECO:0000256" key="4">
    <source>
        <dbReference type="ARBA" id="ARBA00023128"/>
    </source>
</evidence>
<comment type="caution">
    <text evidence="6">The sequence shown here is derived from an EMBL/GenBank/DDBJ whole genome shotgun (WGS) entry which is preliminary data.</text>
</comment>
<evidence type="ECO:0000256" key="5">
    <source>
        <dbReference type="ARBA" id="ARBA00023136"/>
    </source>
</evidence>
<keyword evidence="3" id="KW-1133">Transmembrane helix</keyword>
<dbReference type="Proteomes" id="UP001194468">
    <property type="component" value="Unassembled WGS sequence"/>
</dbReference>
<dbReference type="InterPro" id="IPR013946">
    <property type="entry name" value="NCA2-like"/>
</dbReference>
<accession>A0AAD4BXT0</accession>
<gene>
    <name evidence="6" type="ORF">L210DRAFT_3305924</name>
</gene>
<evidence type="ECO:0000313" key="7">
    <source>
        <dbReference type="Proteomes" id="UP001194468"/>
    </source>
</evidence>
<dbReference type="AlphaFoldDB" id="A0AAD4BXT0"/>
<evidence type="ECO:0000256" key="1">
    <source>
        <dbReference type="ARBA" id="ARBA00004225"/>
    </source>
</evidence>
<organism evidence="6 7">
    <name type="scientific">Boletus edulis BED1</name>
    <dbReference type="NCBI Taxonomy" id="1328754"/>
    <lineage>
        <taxon>Eukaryota</taxon>
        <taxon>Fungi</taxon>
        <taxon>Dikarya</taxon>
        <taxon>Basidiomycota</taxon>
        <taxon>Agaricomycotina</taxon>
        <taxon>Agaricomycetes</taxon>
        <taxon>Agaricomycetidae</taxon>
        <taxon>Boletales</taxon>
        <taxon>Boletineae</taxon>
        <taxon>Boletaceae</taxon>
        <taxon>Boletoideae</taxon>
        <taxon>Boletus</taxon>
    </lineage>
</organism>
<keyword evidence="7" id="KW-1185">Reference proteome</keyword>
<reference evidence="6" key="2">
    <citation type="journal article" date="2020" name="Nat. Commun.">
        <title>Large-scale genome sequencing of mycorrhizal fungi provides insights into the early evolution of symbiotic traits.</title>
        <authorList>
            <person name="Miyauchi S."/>
            <person name="Kiss E."/>
            <person name="Kuo A."/>
            <person name="Drula E."/>
            <person name="Kohler A."/>
            <person name="Sanchez-Garcia M."/>
            <person name="Morin E."/>
            <person name="Andreopoulos B."/>
            <person name="Barry K.W."/>
            <person name="Bonito G."/>
            <person name="Buee M."/>
            <person name="Carver A."/>
            <person name="Chen C."/>
            <person name="Cichocki N."/>
            <person name="Clum A."/>
            <person name="Culley D."/>
            <person name="Crous P.W."/>
            <person name="Fauchery L."/>
            <person name="Girlanda M."/>
            <person name="Hayes R.D."/>
            <person name="Keri Z."/>
            <person name="LaButti K."/>
            <person name="Lipzen A."/>
            <person name="Lombard V."/>
            <person name="Magnuson J."/>
            <person name="Maillard F."/>
            <person name="Murat C."/>
            <person name="Nolan M."/>
            <person name="Ohm R.A."/>
            <person name="Pangilinan J."/>
            <person name="Pereira M.F."/>
            <person name="Perotto S."/>
            <person name="Peter M."/>
            <person name="Pfister S."/>
            <person name="Riley R."/>
            <person name="Sitrit Y."/>
            <person name="Stielow J.B."/>
            <person name="Szollosi G."/>
            <person name="Zifcakova L."/>
            <person name="Stursova M."/>
            <person name="Spatafora J.W."/>
            <person name="Tedersoo L."/>
            <person name="Vaario L.M."/>
            <person name="Yamada A."/>
            <person name="Yan M."/>
            <person name="Wang P."/>
            <person name="Xu J."/>
            <person name="Bruns T."/>
            <person name="Baldrian P."/>
            <person name="Vilgalys R."/>
            <person name="Dunand C."/>
            <person name="Henrissat B."/>
            <person name="Grigoriev I.V."/>
            <person name="Hibbett D."/>
            <person name="Nagy L.G."/>
            <person name="Martin F.M."/>
        </authorList>
    </citation>
    <scope>NUCLEOTIDE SEQUENCE</scope>
    <source>
        <strain evidence="6">BED1</strain>
    </source>
</reference>
<sequence>MDWRPSNLEGRMTRLACIVTPMSLRYSAHYTEPLLPLVTTQFPLTGIDPRTEQLYRQIDPILKPPFTAHALQDALTLLQNDVALHASEQQHSSEMVLQAVLAKIAFGLYANALDLYLDQASAAQDDAEWWAEVEQSNRLAALYLLQTLPKRFLNLLRVLRSSDGSLHLSTFHLSSLRDVSTLGRLQPNPFVSILFPHLKGNPSGTLTRIHPVFYVDPQKSASTILPILRDAIKRLVNGFTFALYFPLRLSRDECRLKRQEHEKIRNDSAEVLGKLIGMRPALVRALAIKRDSLSTEGAPGPDFLVEFVAALGSAASVELSGENALANFMALSKTVLVTRKKEHASYLDDRDLRRPSRLTLMWPRLLLLPPLALYCVKTLYASRATLTDLAVDTLETIHNFVTGWLLEPLREVFRTIRAGGEEGVIVRREAVSADLNSLERMALALAQDKLGYTQAQLTALSNQIRMGDLTPILEIYEDDIKQPFKSAIAGTLLRSLFVQVQKAKVDIDQALTGIDKLLKSQELTFAFVGVAPALAIVYVVGGSLKQLVFGGRHRYGGKHQQMSVWLAMRRIERLLLFQPHRDADQPRDVEPSTNSIPPLTTGLLVLSLTHLRKYALTSLPARSRLREGFLEDVQDMEDPSLGRWEKLRVLEGMWRSWGRELGWYEVAGSRSRQST</sequence>
<dbReference type="PANTHER" id="PTHR28234">
    <property type="entry name" value="NUCLEAR CONTROL OF ATPASE PROTEIN 2"/>
    <property type="match status" value="1"/>
</dbReference>
<keyword evidence="2" id="KW-0812">Transmembrane</keyword>
<keyword evidence="4" id="KW-0496">Mitochondrion</keyword>
<dbReference type="EMBL" id="WHUW01000008">
    <property type="protein sequence ID" value="KAF8442935.1"/>
    <property type="molecule type" value="Genomic_DNA"/>
</dbReference>